<keyword evidence="2" id="KW-0732">Signal</keyword>
<reference evidence="3" key="1">
    <citation type="submission" date="2022-11" db="EMBL/GenBank/DDBJ databases">
        <authorList>
            <person name="Petersen C."/>
        </authorList>
    </citation>
    <scope>NUCLEOTIDE SEQUENCE</scope>
    <source>
        <strain evidence="3">IBT 22155</strain>
    </source>
</reference>
<feature type="region of interest" description="Disordered" evidence="1">
    <location>
        <begin position="283"/>
        <end position="422"/>
    </location>
</feature>
<feature type="compositionally biased region" description="Low complexity" evidence="1">
    <location>
        <begin position="397"/>
        <end position="422"/>
    </location>
</feature>
<dbReference type="EMBL" id="JAPQKL010000005">
    <property type="protein sequence ID" value="KAJ5130964.1"/>
    <property type="molecule type" value="Genomic_DNA"/>
</dbReference>
<reference evidence="3" key="2">
    <citation type="journal article" date="2023" name="IMA Fungus">
        <title>Comparative genomic study of the Penicillium genus elucidates a diverse pangenome and 15 lateral gene transfer events.</title>
        <authorList>
            <person name="Petersen C."/>
            <person name="Sorensen T."/>
            <person name="Nielsen M.R."/>
            <person name="Sondergaard T.E."/>
            <person name="Sorensen J.L."/>
            <person name="Fitzpatrick D.A."/>
            <person name="Frisvad J.C."/>
            <person name="Nielsen K.L."/>
        </authorList>
    </citation>
    <scope>NUCLEOTIDE SEQUENCE</scope>
    <source>
        <strain evidence="3">IBT 22155</strain>
    </source>
</reference>
<keyword evidence="4" id="KW-1185">Reference proteome</keyword>
<dbReference type="RefSeq" id="XP_056521343.1">
    <property type="nucleotide sequence ID" value="XM_056667747.1"/>
</dbReference>
<feature type="compositionally biased region" description="Basic residues" evidence="1">
    <location>
        <begin position="353"/>
        <end position="368"/>
    </location>
</feature>
<accession>A0A9W9GVS1</accession>
<evidence type="ECO:0000313" key="4">
    <source>
        <dbReference type="Proteomes" id="UP001149079"/>
    </source>
</evidence>
<dbReference type="Proteomes" id="UP001149079">
    <property type="component" value="Unassembled WGS sequence"/>
</dbReference>
<dbReference type="AlphaFoldDB" id="A0A9W9GVS1"/>
<dbReference type="GeneID" id="81406917"/>
<organism evidence="3 4">
    <name type="scientific">Penicillium bovifimosum</name>
    <dbReference type="NCBI Taxonomy" id="126998"/>
    <lineage>
        <taxon>Eukaryota</taxon>
        <taxon>Fungi</taxon>
        <taxon>Dikarya</taxon>
        <taxon>Ascomycota</taxon>
        <taxon>Pezizomycotina</taxon>
        <taxon>Eurotiomycetes</taxon>
        <taxon>Eurotiomycetidae</taxon>
        <taxon>Eurotiales</taxon>
        <taxon>Aspergillaceae</taxon>
        <taxon>Penicillium</taxon>
    </lineage>
</organism>
<name>A0A9W9GVS1_9EURO</name>
<evidence type="ECO:0000256" key="1">
    <source>
        <dbReference type="SAM" id="MobiDB-lite"/>
    </source>
</evidence>
<evidence type="ECO:0000256" key="2">
    <source>
        <dbReference type="SAM" id="SignalP"/>
    </source>
</evidence>
<proteinExistence type="predicted"/>
<gene>
    <name evidence="3" type="ORF">N7515_007003</name>
</gene>
<comment type="caution">
    <text evidence="3">The sequence shown here is derived from an EMBL/GenBank/DDBJ whole genome shotgun (WGS) entry which is preliminary data.</text>
</comment>
<feature type="signal peptide" evidence="2">
    <location>
        <begin position="1"/>
        <end position="16"/>
    </location>
</feature>
<sequence>MLLIPFLGIFLGMTLWSQWRPIPGFTVPEMSFRQRLSGAAQLTLESWIFCGAVDTLMSQRSHFGNTHSGDTAVVSPTDYHGYANTTDYFEISPEADTMPSWFPTDSMVPIPGLVWCSVGVTTSVPEEVVDIHTLESGPGQGLFVPLLCLVVWCFLQGPMALIANTRRLVSFGARALAEWTLNYLEGQPQIARVQFVAEEDPTLYHELDFLIAGAMDIQDETLAWVLAANSRLDFVSHVFVLPHSGGIWVHRISVGGEQARDKKSTCDTTKTYDGTLLLCQHPWNAPEMDDAPEHEDASPSGGALSANGADIEGSGPPGNAPEMNAPEHDDASPSGGAQSVTGAEIEGDGSPQVRKRRNRPSQAKRRRYKESLLQASAKELEQAVPRPTVPASSARGTPLAASSSSTPLPASAPVLPAPLTEQ</sequence>
<dbReference type="OrthoDB" id="4458647at2759"/>
<evidence type="ECO:0000313" key="3">
    <source>
        <dbReference type="EMBL" id="KAJ5130964.1"/>
    </source>
</evidence>
<feature type="chain" id="PRO_5040720011" evidence="2">
    <location>
        <begin position="17"/>
        <end position="422"/>
    </location>
</feature>
<protein>
    <submittedName>
        <fullName evidence="3">Uncharacterized protein</fullName>
    </submittedName>
</protein>